<reference evidence="4" key="1">
    <citation type="journal article" date="2019" name="Int. J. Syst. Evol. Microbiol.">
        <title>The Global Catalogue of Microorganisms (GCM) 10K type strain sequencing project: providing services to taxonomists for standard genome sequencing and annotation.</title>
        <authorList>
            <consortium name="The Broad Institute Genomics Platform"/>
            <consortium name="The Broad Institute Genome Sequencing Center for Infectious Disease"/>
            <person name="Wu L."/>
            <person name="Ma J."/>
        </authorList>
    </citation>
    <scope>NUCLEOTIDE SEQUENCE [LARGE SCALE GENOMIC DNA]</scope>
    <source>
        <strain evidence="4">JCM 18019</strain>
    </source>
</reference>
<keyword evidence="4" id="KW-1185">Reference proteome</keyword>
<proteinExistence type="predicted"/>
<dbReference type="Proteomes" id="UP001500353">
    <property type="component" value="Unassembled WGS sequence"/>
</dbReference>
<evidence type="ECO:0000313" key="4">
    <source>
        <dbReference type="Proteomes" id="UP001500353"/>
    </source>
</evidence>
<dbReference type="InterPro" id="IPR032466">
    <property type="entry name" value="Metal_Hydrolase"/>
</dbReference>
<name>A0ABP9M1V6_9FLAO</name>
<keyword evidence="2" id="KW-0812">Transmembrane</keyword>
<organism evidence="3 4">
    <name type="scientific">Chryseobacterium ginsengisoli</name>
    <dbReference type="NCBI Taxonomy" id="363853"/>
    <lineage>
        <taxon>Bacteria</taxon>
        <taxon>Pseudomonadati</taxon>
        <taxon>Bacteroidota</taxon>
        <taxon>Flavobacteriia</taxon>
        <taxon>Flavobacteriales</taxon>
        <taxon>Weeksellaceae</taxon>
        <taxon>Chryseobacterium group</taxon>
        <taxon>Chryseobacterium</taxon>
    </lineage>
</organism>
<dbReference type="Pfam" id="PF01244">
    <property type="entry name" value="Peptidase_M19"/>
    <property type="match status" value="1"/>
</dbReference>
<evidence type="ECO:0000313" key="3">
    <source>
        <dbReference type="EMBL" id="GAA5087688.1"/>
    </source>
</evidence>
<dbReference type="SUPFAM" id="SSF51556">
    <property type="entry name" value="Metallo-dependent hydrolases"/>
    <property type="match status" value="1"/>
</dbReference>
<feature type="region of interest" description="Disordered" evidence="1">
    <location>
        <begin position="312"/>
        <end position="349"/>
    </location>
</feature>
<evidence type="ECO:0008006" key="5">
    <source>
        <dbReference type="Google" id="ProtNLM"/>
    </source>
</evidence>
<dbReference type="PROSITE" id="PS00869">
    <property type="entry name" value="RENAL_DIPEPTIDASE_1"/>
    <property type="match status" value="1"/>
</dbReference>
<feature type="transmembrane region" description="Helical" evidence="2">
    <location>
        <begin position="12"/>
        <end position="34"/>
    </location>
</feature>
<protein>
    <recommendedName>
        <fullName evidence="5">Peptidase M19</fullName>
    </recommendedName>
</protein>
<dbReference type="EMBL" id="BAABHX010000002">
    <property type="protein sequence ID" value="GAA5087688.1"/>
    <property type="molecule type" value="Genomic_DNA"/>
</dbReference>
<dbReference type="Gene3D" id="3.20.20.140">
    <property type="entry name" value="Metal-dependent hydrolases"/>
    <property type="match status" value="1"/>
</dbReference>
<keyword evidence="2" id="KW-1133">Transmembrane helix</keyword>
<evidence type="ECO:0000256" key="1">
    <source>
        <dbReference type="SAM" id="MobiDB-lite"/>
    </source>
</evidence>
<comment type="caution">
    <text evidence="3">The sequence shown here is derived from an EMBL/GenBank/DDBJ whole genome shotgun (WGS) entry which is preliminary data.</text>
</comment>
<dbReference type="InterPro" id="IPR000180">
    <property type="entry name" value="Dipep_AS"/>
</dbReference>
<gene>
    <name evidence="3" type="ORF">GCM10023210_10700</name>
</gene>
<dbReference type="InterPro" id="IPR008257">
    <property type="entry name" value="Pept_M19"/>
</dbReference>
<sequence length="396" mass="43360">MENSSQQWSRKKFITTLSGAGAMLMLSPLLSWTIQEIDPRVAKIVAKTIGIDTHNHIDVPLNPAELPGPKVDLIGEMKKSGLSAISMTFAVDYQKLENSGDAYNRFISGLDAMDKKLETNGMKRSVNLSDIQTFHKKQIPTVIQSVEGGHFLEGKLERLNIAYERGLRQLGLLHDHDASVPLGDVYTNPPQFGGLTSFGSDIIKKCNELGILIDLAHANNETIDAALKITKKPVLISHTGLDTQLGNNEFMAKMMKPRLISKEQAKIVADSGGVIGVWTHLADSPLEYAQNIRALVDVIGVDHVCIGTDTKLTPAYHSPNESRPKPSGNQGNQKENSNKKKGERVGERTNLAWKDQKEGFYFTVIDALLKTGFSEDEIGKIGGGNFLRVFDAATKG</sequence>
<feature type="compositionally biased region" description="Basic and acidic residues" evidence="1">
    <location>
        <begin position="336"/>
        <end position="347"/>
    </location>
</feature>
<evidence type="ECO:0000256" key="2">
    <source>
        <dbReference type="SAM" id="Phobius"/>
    </source>
</evidence>
<keyword evidence="2" id="KW-0472">Membrane</keyword>
<dbReference type="RefSeq" id="WP_345200814.1">
    <property type="nucleotide sequence ID" value="NZ_BAABHX010000002.1"/>
</dbReference>
<dbReference type="PANTHER" id="PTHR10443">
    <property type="entry name" value="MICROSOMAL DIPEPTIDASE"/>
    <property type="match status" value="1"/>
</dbReference>
<dbReference type="PROSITE" id="PS51365">
    <property type="entry name" value="RENAL_DIPEPTIDASE_2"/>
    <property type="match status" value="1"/>
</dbReference>
<dbReference type="PANTHER" id="PTHR10443:SF12">
    <property type="entry name" value="DIPEPTIDASE"/>
    <property type="match status" value="1"/>
</dbReference>
<accession>A0ABP9M1V6</accession>